<feature type="domain" description="MADS-box" evidence="7">
    <location>
        <begin position="101"/>
        <end position="161"/>
    </location>
</feature>
<dbReference type="InterPro" id="IPR036879">
    <property type="entry name" value="TF_MADSbox_sf"/>
</dbReference>
<evidence type="ECO:0000313" key="8">
    <source>
        <dbReference type="EMBL" id="KHN69432.1"/>
    </source>
</evidence>
<gene>
    <name evidence="8" type="ORF">M896_081720</name>
</gene>
<dbReference type="GO" id="GO:0046983">
    <property type="term" value="F:protein dimerization activity"/>
    <property type="evidence" value="ECO:0007669"/>
    <property type="project" value="InterPro"/>
</dbReference>
<keyword evidence="4" id="KW-0804">Transcription</keyword>
<dbReference type="PANTHER" id="PTHR48019">
    <property type="entry name" value="SERUM RESPONSE FACTOR HOMOLOG"/>
    <property type="match status" value="1"/>
</dbReference>
<organism evidence="8 9">
    <name type="scientific">Ordospora colligata OC4</name>
    <dbReference type="NCBI Taxonomy" id="1354746"/>
    <lineage>
        <taxon>Eukaryota</taxon>
        <taxon>Fungi</taxon>
        <taxon>Fungi incertae sedis</taxon>
        <taxon>Microsporidia</taxon>
        <taxon>Ordosporidae</taxon>
        <taxon>Ordospora</taxon>
    </lineage>
</organism>
<comment type="caution">
    <text evidence="8">The sequence shown here is derived from an EMBL/GenBank/DDBJ whole genome shotgun (WGS) entry which is preliminary data.</text>
</comment>
<evidence type="ECO:0000256" key="4">
    <source>
        <dbReference type="ARBA" id="ARBA00023163"/>
    </source>
</evidence>
<evidence type="ECO:0000256" key="3">
    <source>
        <dbReference type="ARBA" id="ARBA00023125"/>
    </source>
</evidence>
<dbReference type="AlphaFoldDB" id="A0A0B2UK57"/>
<dbReference type="GO" id="GO:0000981">
    <property type="term" value="F:DNA-binding transcription factor activity, RNA polymerase II-specific"/>
    <property type="evidence" value="ECO:0007669"/>
    <property type="project" value="InterPro"/>
</dbReference>
<evidence type="ECO:0000256" key="6">
    <source>
        <dbReference type="SAM" id="MobiDB-lite"/>
    </source>
</evidence>
<keyword evidence="9" id="KW-1185">Reference proteome</keyword>
<dbReference type="EMBL" id="JOKQ01000008">
    <property type="protein sequence ID" value="KHN69432.1"/>
    <property type="molecule type" value="Genomic_DNA"/>
</dbReference>
<dbReference type="HOGENOM" id="CLU_114209_0_0_1"/>
<dbReference type="GeneID" id="26262212"/>
<evidence type="ECO:0000313" key="9">
    <source>
        <dbReference type="Proteomes" id="UP000031056"/>
    </source>
</evidence>
<dbReference type="PROSITE" id="PS50066">
    <property type="entry name" value="MADS_BOX_2"/>
    <property type="match status" value="1"/>
</dbReference>
<dbReference type="Pfam" id="PF00319">
    <property type="entry name" value="SRF-TF"/>
    <property type="match status" value="1"/>
</dbReference>
<dbReference type="PRINTS" id="PR00404">
    <property type="entry name" value="MADSDOMAIN"/>
</dbReference>
<dbReference type="FunFam" id="3.40.1810.10:FF:000002">
    <property type="entry name" value="Serum response factor b"/>
    <property type="match status" value="1"/>
</dbReference>
<feature type="region of interest" description="Disordered" evidence="6">
    <location>
        <begin position="1"/>
        <end position="20"/>
    </location>
</feature>
<evidence type="ECO:0000259" key="7">
    <source>
        <dbReference type="PROSITE" id="PS50066"/>
    </source>
</evidence>
<comment type="subcellular location">
    <subcellularLocation>
        <location evidence="1">Nucleus</location>
    </subcellularLocation>
</comment>
<protein>
    <submittedName>
        <fullName evidence="8">MADS domain-containing protein</fullName>
    </submittedName>
</protein>
<proteinExistence type="predicted"/>
<keyword evidence="2" id="KW-0805">Transcription regulation</keyword>
<evidence type="ECO:0000256" key="5">
    <source>
        <dbReference type="ARBA" id="ARBA00023242"/>
    </source>
</evidence>
<dbReference type="GO" id="GO:0005634">
    <property type="term" value="C:nucleus"/>
    <property type="evidence" value="ECO:0007669"/>
    <property type="project" value="UniProtKB-SubCell"/>
</dbReference>
<dbReference type="STRING" id="1354746.A0A0B2UK57"/>
<dbReference type="SUPFAM" id="SSF55455">
    <property type="entry name" value="SRF-like"/>
    <property type="match status" value="1"/>
</dbReference>
<evidence type="ECO:0000256" key="1">
    <source>
        <dbReference type="ARBA" id="ARBA00004123"/>
    </source>
</evidence>
<feature type="compositionally biased region" description="Basic and acidic residues" evidence="6">
    <location>
        <begin position="1"/>
        <end position="13"/>
    </location>
</feature>
<dbReference type="SMART" id="SM00432">
    <property type="entry name" value="MADS"/>
    <property type="match status" value="1"/>
</dbReference>
<dbReference type="GO" id="GO:0000987">
    <property type="term" value="F:cis-regulatory region sequence-specific DNA binding"/>
    <property type="evidence" value="ECO:0007669"/>
    <property type="project" value="InterPro"/>
</dbReference>
<dbReference type="CDD" id="cd00266">
    <property type="entry name" value="MADS_SRF_like"/>
    <property type="match status" value="1"/>
</dbReference>
<dbReference type="GO" id="GO:0045944">
    <property type="term" value="P:positive regulation of transcription by RNA polymerase II"/>
    <property type="evidence" value="ECO:0007669"/>
    <property type="project" value="InterPro"/>
</dbReference>
<accession>A0A0B2UK57</accession>
<dbReference type="InterPro" id="IPR033897">
    <property type="entry name" value="SRF-like_MADS-box"/>
</dbReference>
<dbReference type="Gene3D" id="3.40.1810.10">
    <property type="entry name" value="Transcription factor, MADS-box"/>
    <property type="match status" value="1"/>
</dbReference>
<sequence>MEEDRKRGKKEEQEGSQVGAEIDYGIPLFGMNENIPEGFPYPNWGAQGMSYAFDQQYNYYNHHPISSSQFQSNGMSPSPQSFEQNNMHPSITFEKPRARSHGKKKIKLEYIAGKNKRSVCFSKRKRGIMKKAYELNILTGTEILLLIASESGHVFTFATDKLKPIILEHENIIQSCLNKSEGSGFNSSARSERNKKYSKKDIGYDDIGIYDESSES</sequence>
<dbReference type="Proteomes" id="UP000031056">
    <property type="component" value="Unassembled WGS sequence"/>
</dbReference>
<name>A0A0B2UK57_9MICR</name>
<dbReference type="InterPro" id="IPR050142">
    <property type="entry name" value="MADS-box/MEF2_TF"/>
</dbReference>
<dbReference type="OrthoDB" id="2284405at2759"/>
<dbReference type="InParanoid" id="A0A0B2UK57"/>
<dbReference type="InterPro" id="IPR002100">
    <property type="entry name" value="TF_MADSbox"/>
</dbReference>
<evidence type="ECO:0000256" key="2">
    <source>
        <dbReference type="ARBA" id="ARBA00023015"/>
    </source>
</evidence>
<keyword evidence="3" id="KW-0238">DNA-binding</keyword>
<reference evidence="8 9" key="1">
    <citation type="journal article" date="2014" name="MBio">
        <title>The Ordospora colligata genome; evolution of extreme reduction in microsporidia and host-to-parasite horizontal gene transfer.</title>
        <authorList>
            <person name="Pombert J.-F."/>
            <person name="Haag K.L."/>
            <person name="Beidas S."/>
            <person name="Ebert D."/>
            <person name="Keeling P.J."/>
        </authorList>
    </citation>
    <scope>NUCLEOTIDE SEQUENCE [LARGE SCALE GENOMIC DNA]</scope>
    <source>
        <strain evidence="8 9">OC4</strain>
    </source>
</reference>
<dbReference type="VEuPathDB" id="MicrosporidiaDB:M896_081720"/>
<keyword evidence="5" id="KW-0539">Nucleus</keyword>
<dbReference type="RefSeq" id="XP_014563474.1">
    <property type="nucleotide sequence ID" value="XM_014707988.1"/>
</dbReference>